<dbReference type="CDD" id="cd00093">
    <property type="entry name" value="HTH_XRE"/>
    <property type="match status" value="1"/>
</dbReference>
<reference evidence="2 3" key="1">
    <citation type="submission" date="2020-04" db="EMBL/GenBank/DDBJ databases">
        <title>Description of novel Gluconacetobacter.</title>
        <authorList>
            <person name="Sombolestani A."/>
        </authorList>
    </citation>
    <scope>NUCLEOTIDE SEQUENCE [LARGE SCALE GENOMIC DNA]</scope>
    <source>
        <strain evidence="2 3">LMG 27724</strain>
    </source>
</reference>
<dbReference type="RefSeq" id="WP_182978677.1">
    <property type="nucleotide sequence ID" value="NZ_BAABGB010000006.1"/>
</dbReference>
<dbReference type="SUPFAM" id="SSF47413">
    <property type="entry name" value="lambda repressor-like DNA-binding domains"/>
    <property type="match status" value="1"/>
</dbReference>
<dbReference type="Pfam" id="PF01381">
    <property type="entry name" value="HTH_3"/>
    <property type="match status" value="1"/>
</dbReference>
<dbReference type="Gene3D" id="1.10.260.40">
    <property type="entry name" value="lambda repressor-like DNA-binding domains"/>
    <property type="match status" value="1"/>
</dbReference>
<dbReference type="PROSITE" id="PS50943">
    <property type="entry name" value="HTH_CROC1"/>
    <property type="match status" value="1"/>
</dbReference>
<name>A0A7W4J087_9PROT</name>
<gene>
    <name evidence="2" type="ORF">HLH35_08275</name>
</gene>
<dbReference type="AlphaFoldDB" id="A0A7W4J087"/>
<comment type="caution">
    <text evidence="2">The sequence shown here is derived from an EMBL/GenBank/DDBJ whole genome shotgun (WGS) entry which is preliminary data.</text>
</comment>
<dbReference type="InterPro" id="IPR001387">
    <property type="entry name" value="Cro/C1-type_HTH"/>
</dbReference>
<feature type="domain" description="HTH cro/C1-type" evidence="1">
    <location>
        <begin position="52"/>
        <end position="105"/>
    </location>
</feature>
<dbReference type="GO" id="GO:0003677">
    <property type="term" value="F:DNA binding"/>
    <property type="evidence" value="ECO:0007669"/>
    <property type="project" value="InterPro"/>
</dbReference>
<keyword evidence="3" id="KW-1185">Reference proteome</keyword>
<accession>A0A7W4J087</accession>
<dbReference type="InterPro" id="IPR010982">
    <property type="entry name" value="Lambda_DNA-bd_dom_sf"/>
</dbReference>
<dbReference type="EMBL" id="JABEQE010000005">
    <property type="protein sequence ID" value="MBB2172118.1"/>
    <property type="molecule type" value="Genomic_DNA"/>
</dbReference>
<evidence type="ECO:0000313" key="2">
    <source>
        <dbReference type="EMBL" id="MBB2172118.1"/>
    </source>
</evidence>
<proteinExistence type="predicted"/>
<sequence>MLSYTLVSPSADDGEHLVTQQLFRKWIRENSATLAGNDGEKASPSAELAKKIATLRSACGMSQSELATALGLSRSAIAALETGRSSARIHIPRLAELFQVPMELFLSGMTEQSFRADLSVDEHDLITLYRRLPVASKISVQKYVERQTRTAENDD</sequence>
<dbReference type="Proteomes" id="UP000577891">
    <property type="component" value="Unassembled WGS sequence"/>
</dbReference>
<dbReference type="SMART" id="SM00530">
    <property type="entry name" value="HTH_XRE"/>
    <property type="match status" value="1"/>
</dbReference>
<organism evidence="2 3">
    <name type="scientific">Gluconacetobacter asukensis</name>
    <dbReference type="NCBI Taxonomy" id="1017181"/>
    <lineage>
        <taxon>Bacteria</taxon>
        <taxon>Pseudomonadati</taxon>
        <taxon>Pseudomonadota</taxon>
        <taxon>Alphaproteobacteria</taxon>
        <taxon>Acetobacterales</taxon>
        <taxon>Acetobacteraceae</taxon>
        <taxon>Gluconacetobacter</taxon>
    </lineage>
</organism>
<evidence type="ECO:0000259" key="1">
    <source>
        <dbReference type="PROSITE" id="PS50943"/>
    </source>
</evidence>
<protein>
    <submittedName>
        <fullName evidence="2">Helix-turn-helix transcriptional regulator</fullName>
    </submittedName>
</protein>
<evidence type="ECO:0000313" key="3">
    <source>
        <dbReference type="Proteomes" id="UP000577891"/>
    </source>
</evidence>